<comment type="caution">
    <text evidence="3">The sequence shown here is derived from an EMBL/GenBank/DDBJ whole genome shotgun (WGS) entry which is preliminary data.</text>
</comment>
<evidence type="ECO:0000259" key="1">
    <source>
        <dbReference type="Pfam" id="PF05598"/>
    </source>
</evidence>
<dbReference type="PANTHER" id="PTHR35604:SF2">
    <property type="entry name" value="TRANSPOSASE INSH FOR INSERTION SEQUENCE ELEMENT IS5A-RELATED"/>
    <property type="match status" value="1"/>
</dbReference>
<dbReference type="Pfam" id="PF13751">
    <property type="entry name" value="DDE_Tnp_1_6"/>
    <property type="match status" value="1"/>
</dbReference>
<name>A0ABS4DA25_9CHLR</name>
<proteinExistence type="predicted"/>
<feature type="domain" description="Transposase DDE" evidence="2">
    <location>
        <begin position="403"/>
        <end position="526"/>
    </location>
</feature>
<dbReference type="PANTHER" id="PTHR35604">
    <property type="entry name" value="TRANSPOSASE INSH FOR INSERTION SEQUENCE ELEMENT IS5A-RELATED"/>
    <property type="match status" value="1"/>
</dbReference>
<dbReference type="RefSeq" id="WP_135478266.1">
    <property type="nucleotide sequence ID" value="NZ_SIJK02000017.1"/>
</dbReference>
<sequence>MSLHAPLFSCIPNETARVAHAAFPKGNPSMRMRDTLGPISANRDVADLFPRDGAPAQAPAHLALISVMQFAENLSDRQAADAVRARIDGKYALALELTDPGFDASVLCDVRARLVAGGAEQRLFEQMLLLFKAQGLVKGKGRQRTDATHVLAAMHVLHRLECIGETVRHALTTLATSAPAWLTSWVPAEWSTRYGRRIDEYRLPEAKADRSALAEEWGTDGRELLHRLWDPATDPALRALPAVQILRLVWLQQLYAEPPAAPMRWRVAEDLPPAPQLICTPYDVDARFSKKRETSWVGSKVHLTESGDDDAPHLFTDVTTTPATTADNTMPAIIQQQLETRGLAPTEHLVDAGDVCAENLLTSQQADIDLVGPTPPEPGWRAKAKEGFAGSCFVLDWDAEQATCPQGQVSRSWTASADHEGRPSVAIRFDKSTCAACPARTPCLGNAQGPRSLLVHERAHDEALHGARTRQQTEAFKTVYADRAGIEGSLSQGVRVSGMRQSRYIGYLKTRLMHFLVAAALNFIRVAAWLAEVPQARTRTSAFARLAPAAT</sequence>
<dbReference type="InterPro" id="IPR025668">
    <property type="entry name" value="Tnp_DDE_dom"/>
</dbReference>
<evidence type="ECO:0000313" key="3">
    <source>
        <dbReference type="EMBL" id="MBP1466265.1"/>
    </source>
</evidence>
<evidence type="ECO:0000259" key="2">
    <source>
        <dbReference type="Pfam" id="PF13751"/>
    </source>
</evidence>
<dbReference type="NCBIfam" id="NF033551">
    <property type="entry name" value="transpos_IS1182"/>
    <property type="match status" value="1"/>
</dbReference>
<gene>
    <name evidence="3" type="ORF">EYB53_011165</name>
</gene>
<evidence type="ECO:0000313" key="4">
    <source>
        <dbReference type="Proteomes" id="UP001193081"/>
    </source>
</evidence>
<dbReference type="Proteomes" id="UP001193081">
    <property type="component" value="Unassembled WGS sequence"/>
</dbReference>
<dbReference type="EMBL" id="SIJK02000017">
    <property type="protein sequence ID" value="MBP1466265.1"/>
    <property type="molecule type" value="Genomic_DNA"/>
</dbReference>
<dbReference type="Pfam" id="PF05598">
    <property type="entry name" value="DUF772"/>
    <property type="match status" value="1"/>
</dbReference>
<dbReference type="InterPro" id="IPR008490">
    <property type="entry name" value="Transposase_InsH_N"/>
</dbReference>
<dbReference type="InterPro" id="IPR047629">
    <property type="entry name" value="IS1182_transpos"/>
</dbReference>
<accession>A0ABS4DA25</accession>
<organism evidence="3 4">
    <name type="scientific">Candidatus Chloroploca mongolica</name>
    <dbReference type="NCBI Taxonomy" id="2528176"/>
    <lineage>
        <taxon>Bacteria</taxon>
        <taxon>Bacillati</taxon>
        <taxon>Chloroflexota</taxon>
        <taxon>Chloroflexia</taxon>
        <taxon>Chloroflexales</taxon>
        <taxon>Chloroflexineae</taxon>
        <taxon>Oscillochloridaceae</taxon>
        <taxon>Candidatus Chloroploca</taxon>
    </lineage>
</organism>
<keyword evidence="4" id="KW-1185">Reference proteome</keyword>
<reference evidence="3 4" key="1">
    <citation type="submission" date="2021-03" db="EMBL/GenBank/DDBJ databases">
        <authorList>
            <person name="Grouzdev D.S."/>
        </authorList>
    </citation>
    <scope>NUCLEOTIDE SEQUENCE [LARGE SCALE GENOMIC DNA]</scope>
    <source>
        <strain evidence="3 4">M50-1</strain>
    </source>
</reference>
<protein>
    <submittedName>
        <fullName evidence="3">IS1182 family transposase</fullName>
    </submittedName>
</protein>
<feature type="domain" description="Transposase InsH N-terminal" evidence="1">
    <location>
        <begin position="20"/>
        <end position="113"/>
    </location>
</feature>